<dbReference type="EMBL" id="KX223815">
    <property type="protein sequence ID" value="ANO57950.1"/>
    <property type="molecule type" value="Genomic_DNA"/>
</dbReference>
<dbReference type="Proteomes" id="UP000222183">
    <property type="component" value="Segment"/>
</dbReference>
<accession>A0A1S5RCQ5</accession>
<proteinExistence type="predicted"/>
<protein>
    <submittedName>
        <fullName evidence="1">Uncharacterized protein</fullName>
    </submittedName>
</protein>
<reference evidence="1 2" key="1">
    <citation type="journal article" date="2016" name="J. Dairy Sci.">
        <title>Characterization and adsorption of Lactobacillus virulent phage P1.</title>
        <authorList>
            <person name="Chen X."/>
            <person name="Xi Y."/>
            <person name="Zhang H."/>
            <person name="Wang Z."/>
            <person name="Fan M."/>
            <person name="Liu Y."/>
            <person name="Wu W."/>
        </authorList>
    </citation>
    <scope>NUCLEOTIDE SEQUENCE [LARGE SCALE GENOMIC DNA]</scope>
</reference>
<name>A0A1S5RCQ5_9CAUD</name>
<sequence length="370" mass="39194">MAKTLEYADTSAQTVKIGDTTTSFTMVLGEDSNPIDLTNATSIIAKIGNSTGYLKEQTVTSDNIPDPLSGQVIIKFDSEFMNGLPAGSYLLEVWVTYDSGVAIYPSGALTGFTINNNIEASGGSTITTITFDDFVDKFNEIAANALPGTTDTTNFQKRKITNDDGSFYLSIPNATGVDVTDKLLSLPSGLYTCYIQVGAKNNPSNDSLRGIVWVSAGYGGGIFGTNTTGGYTSYRLFIEGSSLQWKKYPAQTSGTLDVEPAFYMTGTTSSEKALNYVLTGNVLHVSGIVVPSSEIAAGGTAVLFNLPSSIGTISEYRTAVQQSSSYNLYCLNWKPNGPVSVIKHNTAGTATAITTSTELQVCVDIVINPS</sequence>
<organism evidence="1 2">
    <name type="scientific">Lactobacillus phage P1</name>
    <dbReference type="NCBI Taxonomy" id="1846168"/>
    <lineage>
        <taxon>Viruses</taxon>
        <taxon>Duplodnaviria</taxon>
        <taxon>Heunggongvirae</taxon>
        <taxon>Uroviricota</taxon>
        <taxon>Caudoviricetes</taxon>
        <taxon>Tybeckvirinae</taxon>
        <taxon>Maenadvirus</taxon>
        <taxon>Maenadvirus P1</taxon>
    </lineage>
</organism>
<evidence type="ECO:0000313" key="1">
    <source>
        <dbReference type="EMBL" id="ANO57950.1"/>
    </source>
</evidence>
<keyword evidence="2" id="KW-1185">Reference proteome</keyword>
<evidence type="ECO:0000313" key="2">
    <source>
        <dbReference type="Proteomes" id="UP000222183"/>
    </source>
</evidence>
<gene>
    <name evidence="1" type="ORF">LVP1_g021</name>
</gene>